<dbReference type="Proteomes" id="UP000016665">
    <property type="component" value="Chromosome 17"/>
</dbReference>
<dbReference type="AlphaFoldDB" id="A0A803W0M3"/>
<keyword evidence="2" id="KW-1185">Reference proteome</keyword>
<protein>
    <submittedName>
        <fullName evidence="1">Uncharacterized protein</fullName>
    </submittedName>
</protein>
<evidence type="ECO:0000313" key="2">
    <source>
        <dbReference type="Proteomes" id="UP000016665"/>
    </source>
</evidence>
<reference evidence="1 2" key="1">
    <citation type="journal article" date="2012" name="Nature">
        <title>The genomic landscape of species divergence in Ficedula flycatchers.</title>
        <authorList>
            <person name="Ellegren H."/>
            <person name="Smeds L."/>
            <person name="Burri R."/>
            <person name="Olason P.I."/>
            <person name="Backstrom N."/>
            <person name="Kawakami T."/>
            <person name="Kunstner A."/>
            <person name="Makinen H."/>
            <person name="Nadachowska-Brzyska K."/>
            <person name="Qvarnstrom A."/>
            <person name="Uebbing S."/>
            <person name="Wolf J.B."/>
        </authorList>
    </citation>
    <scope>NUCLEOTIDE SEQUENCE [LARGE SCALE GENOMIC DNA]</scope>
</reference>
<reference evidence="1" key="2">
    <citation type="submission" date="2025-08" db="UniProtKB">
        <authorList>
            <consortium name="Ensembl"/>
        </authorList>
    </citation>
    <scope>IDENTIFICATION</scope>
</reference>
<sequence>GLCQPARRECCCIECSPQIFPDPKEKPSAQYCTRKKGTCSLFFLTILNAAYSFYTTLSAQVTMAVFGFRDKEETVCRL</sequence>
<evidence type="ECO:0000313" key="1">
    <source>
        <dbReference type="Ensembl" id="ENSFALP00000028529.1"/>
    </source>
</evidence>
<dbReference type="Ensembl" id="ENSFALT00000040564.1">
    <property type="protein sequence ID" value="ENSFALP00000028529.1"/>
    <property type="gene ID" value="ENSFALG00000023403.1"/>
</dbReference>
<proteinExistence type="predicted"/>
<accession>A0A803W0M3</accession>
<organism evidence="1 2">
    <name type="scientific">Ficedula albicollis</name>
    <name type="common">Collared flycatcher</name>
    <name type="synonym">Muscicapa albicollis</name>
    <dbReference type="NCBI Taxonomy" id="59894"/>
    <lineage>
        <taxon>Eukaryota</taxon>
        <taxon>Metazoa</taxon>
        <taxon>Chordata</taxon>
        <taxon>Craniata</taxon>
        <taxon>Vertebrata</taxon>
        <taxon>Euteleostomi</taxon>
        <taxon>Archelosauria</taxon>
        <taxon>Archosauria</taxon>
        <taxon>Dinosauria</taxon>
        <taxon>Saurischia</taxon>
        <taxon>Theropoda</taxon>
        <taxon>Coelurosauria</taxon>
        <taxon>Aves</taxon>
        <taxon>Neognathae</taxon>
        <taxon>Neoaves</taxon>
        <taxon>Telluraves</taxon>
        <taxon>Australaves</taxon>
        <taxon>Passeriformes</taxon>
        <taxon>Muscicapidae</taxon>
        <taxon>Ficedula</taxon>
    </lineage>
</organism>
<name>A0A803W0M3_FICAL</name>
<reference evidence="1" key="3">
    <citation type="submission" date="2025-09" db="UniProtKB">
        <authorList>
            <consortium name="Ensembl"/>
        </authorList>
    </citation>
    <scope>IDENTIFICATION</scope>
</reference>